<proteinExistence type="inferred from homology"/>
<sequence>MSESVNYRDRYGRLIDKESWYKDRIYRNKKKKGSVENKIEDEEFLKYRGGIVQYNQRIERQNEYNLVSDLVDGGNYYMNRKYDEELRKKVHWDDPINIINSEFNTKEKLAINYNLNRLKCKYITPQNRFSIESGYRWDGVIRGNGFEEKYLLKQSENASKHFDY</sequence>
<gene>
    <name evidence="2" type="ORF">RS030_6808</name>
</gene>
<name>A0AAV9XVI7_9CRYT</name>
<dbReference type="GO" id="GO:0003723">
    <property type="term" value="F:RNA binding"/>
    <property type="evidence" value="ECO:0007669"/>
    <property type="project" value="TreeGrafter"/>
</dbReference>
<evidence type="ECO:0000313" key="2">
    <source>
        <dbReference type="EMBL" id="KAK6588220.1"/>
    </source>
</evidence>
<dbReference type="GO" id="GO:0005684">
    <property type="term" value="C:U2-type spliceosomal complex"/>
    <property type="evidence" value="ECO:0007669"/>
    <property type="project" value="TreeGrafter"/>
</dbReference>
<comment type="caution">
    <text evidence="2">The sequence shown here is derived from an EMBL/GenBank/DDBJ whole genome shotgun (WGS) entry which is preliminary data.</text>
</comment>
<evidence type="ECO:0000256" key="1">
    <source>
        <dbReference type="ARBA" id="ARBA00011069"/>
    </source>
</evidence>
<dbReference type="InterPro" id="IPR051112">
    <property type="entry name" value="CWC26_splicing_factor"/>
</dbReference>
<dbReference type="GO" id="GO:0000398">
    <property type="term" value="P:mRNA splicing, via spliceosome"/>
    <property type="evidence" value="ECO:0007669"/>
    <property type="project" value="TreeGrafter"/>
</dbReference>
<dbReference type="PANTHER" id="PTHR31809:SF0">
    <property type="entry name" value="BUD13 HOMOLOG"/>
    <property type="match status" value="1"/>
</dbReference>
<evidence type="ECO:0008006" key="4">
    <source>
        <dbReference type="Google" id="ProtNLM"/>
    </source>
</evidence>
<evidence type="ECO:0000313" key="3">
    <source>
        <dbReference type="Proteomes" id="UP001311799"/>
    </source>
</evidence>
<organism evidence="2 3">
    <name type="scientific">Cryptosporidium xiaoi</name>
    <dbReference type="NCBI Taxonomy" id="659607"/>
    <lineage>
        <taxon>Eukaryota</taxon>
        <taxon>Sar</taxon>
        <taxon>Alveolata</taxon>
        <taxon>Apicomplexa</taxon>
        <taxon>Conoidasida</taxon>
        <taxon>Coccidia</taxon>
        <taxon>Eucoccidiorida</taxon>
        <taxon>Eimeriorina</taxon>
        <taxon>Cryptosporidiidae</taxon>
        <taxon>Cryptosporidium</taxon>
    </lineage>
</organism>
<comment type="similarity">
    <text evidence="1">Belongs to the CWC26 family.</text>
</comment>
<keyword evidence="3" id="KW-1185">Reference proteome</keyword>
<reference evidence="2 3" key="1">
    <citation type="submission" date="2023-10" db="EMBL/GenBank/DDBJ databases">
        <title>Comparative genomics analysis reveals potential genetic determinants of host preference in Cryptosporidium xiaoi.</title>
        <authorList>
            <person name="Xiao L."/>
            <person name="Li J."/>
        </authorList>
    </citation>
    <scope>NUCLEOTIDE SEQUENCE [LARGE SCALE GENOMIC DNA]</scope>
    <source>
        <strain evidence="2 3">52996</strain>
    </source>
</reference>
<dbReference type="EMBL" id="JAWDEY010000034">
    <property type="protein sequence ID" value="KAK6588220.1"/>
    <property type="molecule type" value="Genomic_DNA"/>
</dbReference>
<dbReference type="GO" id="GO:0070274">
    <property type="term" value="C:RES complex"/>
    <property type="evidence" value="ECO:0007669"/>
    <property type="project" value="TreeGrafter"/>
</dbReference>
<dbReference type="Proteomes" id="UP001311799">
    <property type="component" value="Unassembled WGS sequence"/>
</dbReference>
<protein>
    <recommendedName>
        <fullName evidence="4">Pre-mRNA-splicing factor CWC26</fullName>
    </recommendedName>
</protein>
<dbReference type="Pfam" id="PF09736">
    <property type="entry name" value="Bud13"/>
    <property type="match status" value="1"/>
</dbReference>
<dbReference type="PANTHER" id="PTHR31809">
    <property type="entry name" value="BUD13 HOMOLOG"/>
    <property type="match status" value="1"/>
</dbReference>
<accession>A0AAV9XVI7</accession>
<dbReference type="InterPro" id="IPR018609">
    <property type="entry name" value="Bud13"/>
</dbReference>
<dbReference type="AlphaFoldDB" id="A0AAV9XVI7"/>